<name>A0A0N4WWE8_HAEPC</name>
<dbReference type="AlphaFoldDB" id="A0A0N4WWE8"/>
<dbReference type="EMBL" id="UZAF01019257">
    <property type="protein sequence ID" value="VDO58724.1"/>
    <property type="molecule type" value="Genomic_DNA"/>
</dbReference>
<reference evidence="2 3" key="2">
    <citation type="submission" date="2018-11" db="EMBL/GenBank/DDBJ databases">
        <authorList>
            <consortium name="Pathogen Informatics"/>
        </authorList>
    </citation>
    <scope>NUCLEOTIDE SEQUENCE [LARGE SCALE GENOMIC DNA]</scope>
    <source>
        <strain evidence="2 3">MHpl1</strain>
    </source>
</reference>
<feature type="region of interest" description="Disordered" evidence="1">
    <location>
        <begin position="60"/>
        <end position="81"/>
    </location>
</feature>
<dbReference type="Proteomes" id="UP000268014">
    <property type="component" value="Unassembled WGS sequence"/>
</dbReference>
<gene>
    <name evidence="2" type="ORF">HPLM_LOCUS16068</name>
</gene>
<protein>
    <submittedName>
        <fullName evidence="2 4">Uncharacterized protein</fullName>
    </submittedName>
</protein>
<proteinExistence type="predicted"/>
<reference evidence="4" key="1">
    <citation type="submission" date="2017-02" db="UniProtKB">
        <authorList>
            <consortium name="WormBaseParasite"/>
        </authorList>
    </citation>
    <scope>IDENTIFICATION</scope>
</reference>
<evidence type="ECO:0000256" key="1">
    <source>
        <dbReference type="SAM" id="MobiDB-lite"/>
    </source>
</evidence>
<evidence type="ECO:0000313" key="2">
    <source>
        <dbReference type="EMBL" id="VDO58724.1"/>
    </source>
</evidence>
<sequence>MVEMVAKEMTTIIAPLTDRHGPRNAAAAAFDGGDDENVIEELGTQEGARAASNLYKEHQIEHTGDNDDFNPNRGMDRPALS</sequence>
<accession>A0A0N4WWE8</accession>
<dbReference type="WBParaSite" id="HPLM_0001607601-mRNA-1">
    <property type="protein sequence ID" value="HPLM_0001607601-mRNA-1"/>
    <property type="gene ID" value="HPLM_0001607601"/>
</dbReference>
<organism evidence="4">
    <name type="scientific">Haemonchus placei</name>
    <name type="common">Barber's pole worm</name>
    <dbReference type="NCBI Taxonomy" id="6290"/>
    <lineage>
        <taxon>Eukaryota</taxon>
        <taxon>Metazoa</taxon>
        <taxon>Ecdysozoa</taxon>
        <taxon>Nematoda</taxon>
        <taxon>Chromadorea</taxon>
        <taxon>Rhabditida</taxon>
        <taxon>Rhabditina</taxon>
        <taxon>Rhabditomorpha</taxon>
        <taxon>Strongyloidea</taxon>
        <taxon>Trichostrongylidae</taxon>
        <taxon>Haemonchus</taxon>
    </lineage>
</organism>
<keyword evidence="3" id="KW-1185">Reference proteome</keyword>
<evidence type="ECO:0000313" key="3">
    <source>
        <dbReference type="Proteomes" id="UP000268014"/>
    </source>
</evidence>
<evidence type="ECO:0000313" key="4">
    <source>
        <dbReference type="WBParaSite" id="HPLM_0001607601-mRNA-1"/>
    </source>
</evidence>